<evidence type="ECO:0000313" key="1">
    <source>
        <dbReference type="EMBL" id="VFA82082.1"/>
    </source>
</evidence>
<gene>
    <name evidence="1" type="ORF">NCTC1935_00430</name>
</gene>
<dbReference type="PANTHER" id="PTHR36221:SF1">
    <property type="entry name" value="DUF742 DOMAIN-CONTAINING PROTEIN"/>
    <property type="match status" value="1"/>
</dbReference>
<dbReference type="AlphaFoldDB" id="A0A449G8J2"/>
<dbReference type="InterPro" id="IPR007995">
    <property type="entry name" value="DUF742"/>
</dbReference>
<proteinExistence type="predicted"/>
<sequence length="122" mass="13504">MSEEPYYLDDTGPRLARPYAVTRGRTESAVDLPLEAMIETCRDVGFDAFHVAHARIVALCHTPLSVAEIAAELDLALGVARVLIGDLLVEGVVRRHQTITADASREQWMHLLERTLQGLRAL</sequence>
<dbReference type="Pfam" id="PF05331">
    <property type="entry name" value="DUF742"/>
    <property type="match status" value="1"/>
</dbReference>
<reference evidence="1" key="1">
    <citation type="submission" date="2019-02" db="EMBL/GenBank/DDBJ databases">
        <authorList>
            <consortium name="Pathogen Informatics"/>
        </authorList>
    </citation>
    <scope>NUCLEOTIDE SEQUENCE</scope>
    <source>
        <strain evidence="1">3012STDY6733949</strain>
    </source>
</reference>
<organism evidence="1">
    <name type="scientific">Nocardia farcinica</name>
    <dbReference type="NCBI Taxonomy" id="37329"/>
    <lineage>
        <taxon>Bacteria</taxon>
        <taxon>Bacillati</taxon>
        <taxon>Actinomycetota</taxon>
        <taxon>Actinomycetes</taxon>
        <taxon>Mycobacteriales</taxon>
        <taxon>Nocardiaceae</taxon>
        <taxon>Nocardia</taxon>
    </lineage>
</organism>
<dbReference type="EMBL" id="CAACYE010000005">
    <property type="protein sequence ID" value="VFA82082.1"/>
    <property type="molecule type" value="Genomic_DNA"/>
</dbReference>
<accession>A0A449G8J2</accession>
<dbReference type="PANTHER" id="PTHR36221">
    <property type="entry name" value="DUF742 DOMAIN-CONTAINING PROTEIN"/>
    <property type="match status" value="1"/>
</dbReference>
<name>A0A449G8J2_NOCFR</name>
<dbReference type="RefSeq" id="WP_137354447.1">
    <property type="nucleotide sequence ID" value="NZ_CAACYE020000001.1"/>
</dbReference>
<protein>
    <submittedName>
        <fullName evidence="1">Protein of uncharacterized function (DUF742)</fullName>
    </submittedName>
</protein>